<dbReference type="PANTHER" id="PTHR30572">
    <property type="entry name" value="MEMBRANE COMPONENT OF TRANSPORTER-RELATED"/>
    <property type="match status" value="1"/>
</dbReference>
<organism evidence="9 10">
    <name type="scientific">Croceibacterium atlanticum</name>
    <dbReference type="NCBI Taxonomy" id="1267766"/>
    <lineage>
        <taxon>Bacteria</taxon>
        <taxon>Pseudomonadati</taxon>
        <taxon>Pseudomonadota</taxon>
        <taxon>Alphaproteobacteria</taxon>
        <taxon>Sphingomonadales</taxon>
        <taxon>Erythrobacteraceae</taxon>
        <taxon>Croceibacterium</taxon>
    </lineage>
</organism>
<evidence type="ECO:0000256" key="3">
    <source>
        <dbReference type="ARBA" id="ARBA00022692"/>
    </source>
</evidence>
<dbReference type="PANTHER" id="PTHR30572:SF15">
    <property type="entry name" value="ABC TRANSPORTER PERMEASE"/>
    <property type="match status" value="1"/>
</dbReference>
<evidence type="ECO:0000256" key="5">
    <source>
        <dbReference type="ARBA" id="ARBA00023136"/>
    </source>
</evidence>
<evidence type="ECO:0000259" key="8">
    <source>
        <dbReference type="Pfam" id="PF12704"/>
    </source>
</evidence>
<dbReference type="EMBL" id="CP011452">
    <property type="protein sequence ID" value="AKH42615.1"/>
    <property type="molecule type" value="Genomic_DNA"/>
</dbReference>
<dbReference type="Proteomes" id="UP000034392">
    <property type="component" value="Chromosome"/>
</dbReference>
<evidence type="ECO:0000256" key="4">
    <source>
        <dbReference type="ARBA" id="ARBA00022989"/>
    </source>
</evidence>
<evidence type="ECO:0000313" key="9">
    <source>
        <dbReference type="EMBL" id="AKH42615.1"/>
    </source>
</evidence>
<accession>A0A0F7KV26</accession>
<feature type="domain" description="MacB-like periplasmic core" evidence="8">
    <location>
        <begin position="24"/>
        <end position="292"/>
    </location>
</feature>
<dbReference type="GO" id="GO:0016787">
    <property type="term" value="F:hydrolase activity"/>
    <property type="evidence" value="ECO:0007669"/>
    <property type="project" value="UniProtKB-KW"/>
</dbReference>
<dbReference type="OrthoDB" id="9770036at2"/>
<dbReference type="KEGG" id="aay:WYH_01578"/>
<name>A0A0F7KV26_9SPHN</name>
<sequence length="484" mass="50788">MRGIMGTNLRMAMRALTQNKMQALLTLLGMSVGVAMVVIVSGLGRGAQLRIESQIEASGPTRITIKSGNLTPAGINTGGRQDTSFGEEAEGAVGIGPLVGDQVDVSQNEAVMDARRRMEAVRPTRHLNPPTPLGAAEIELLSHDVEHVIAVAGSVTGNASVDPDAGLRMRVVRVQGYAPAWPEMDGWDTLEGELPDGASISAGAPEVLLGPGAAAKLWPDGGSPIGRILPVKGEQLRVVGVIDAKEDDKAIIPSVYVPLSLAQTLLERDNYDSITVRTSSVAVTSAAAEEIGEKLRVLHQLPDDTFDDFRIESQSVSALPSMGSNPGLVRAVHANTLELEKQSWEEMAKSLRQAGRTFTLLLAGAAAVSLAVGGVGVMNIMLVSVAARTREIGLRMALGARANDVMIQFLVEAVTLAVLGGLFGLMLGGIGLMITEYGLHWATAVSPWMLLLAFAMAAITGVVFGIAPARRAALLDPVVALRAE</sequence>
<evidence type="ECO:0000313" key="10">
    <source>
        <dbReference type="Proteomes" id="UP000034392"/>
    </source>
</evidence>
<keyword evidence="5 6" id="KW-0472">Membrane</keyword>
<keyword evidence="4 6" id="KW-1133">Transmembrane helix</keyword>
<dbReference type="GO" id="GO:0022857">
    <property type="term" value="F:transmembrane transporter activity"/>
    <property type="evidence" value="ECO:0007669"/>
    <property type="project" value="TreeGrafter"/>
</dbReference>
<evidence type="ECO:0000259" key="7">
    <source>
        <dbReference type="Pfam" id="PF02687"/>
    </source>
</evidence>
<keyword evidence="9" id="KW-0067">ATP-binding</keyword>
<feature type="transmembrane region" description="Helical" evidence="6">
    <location>
        <begin position="360"/>
        <end position="388"/>
    </location>
</feature>
<keyword evidence="9" id="KW-0547">Nucleotide-binding</keyword>
<dbReference type="InterPro" id="IPR003838">
    <property type="entry name" value="ABC3_permease_C"/>
</dbReference>
<dbReference type="GO" id="GO:0005886">
    <property type="term" value="C:plasma membrane"/>
    <property type="evidence" value="ECO:0007669"/>
    <property type="project" value="UniProtKB-SubCell"/>
</dbReference>
<dbReference type="PATRIC" id="fig|1267766.3.peg.1586"/>
<evidence type="ECO:0000256" key="1">
    <source>
        <dbReference type="ARBA" id="ARBA00004651"/>
    </source>
</evidence>
<feature type="domain" description="ABC3 transporter permease C-terminal" evidence="7">
    <location>
        <begin position="365"/>
        <end position="473"/>
    </location>
</feature>
<reference evidence="9" key="1">
    <citation type="submission" date="2015-05" db="EMBL/GenBank/DDBJ databases">
        <title>The complete genome of Altererythrobacter atlanticus strain 26DY36.</title>
        <authorList>
            <person name="Wu Y.-H."/>
            <person name="Cheng H."/>
            <person name="Wu X.-W."/>
        </authorList>
    </citation>
    <scope>NUCLEOTIDE SEQUENCE [LARGE SCALE GENOMIC DNA]</scope>
    <source>
        <strain evidence="9">26DY36</strain>
    </source>
</reference>
<feature type="transmembrane region" description="Helical" evidence="6">
    <location>
        <begin position="446"/>
        <end position="467"/>
    </location>
</feature>
<comment type="subcellular location">
    <subcellularLocation>
        <location evidence="1">Cell membrane</location>
        <topology evidence="1">Multi-pass membrane protein</topology>
    </subcellularLocation>
</comment>
<keyword evidence="2" id="KW-1003">Cell membrane</keyword>
<dbReference type="EC" id="3.6.3.-" evidence="9"/>
<dbReference type="AlphaFoldDB" id="A0A0F7KV26"/>
<dbReference type="InterPro" id="IPR025857">
    <property type="entry name" value="MacB_PCD"/>
</dbReference>
<gene>
    <name evidence="9" type="primary">macB_3</name>
    <name evidence="9" type="ORF">WYH_01578</name>
</gene>
<dbReference type="Pfam" id="PF02687">
    <property type="entry name" value="FtsX"/>
    <property type="match status" value="1"/>
</dbReference>
<dbReference type="GO" id="GO:0005524">
    <property type="term" value="F:ATP binding"/>
    <property type="evidence" value="ECO:0007669"/>
    <property type="project" value="UniProtKB-KW"/>
</dbReference>
<evidence type="ECO:0000256" key="6">
    <source>
        <dbReference type="SAM" id="Phobius"/>
    </source>
</evidence>
<dbReference type="Pfam" id="PF12704">
    <property type="entry name" value="MacB_PCD"/>
    <property type="match status" value="1"/>
</dbReference>
<dbReference type="InterPro" id="IPR050250">
    <property type="entry name" value="Macrolide_Exporter_MacB"/>
</dbReference>
<protein>
    <submittedName>
        <fullName evidence="9">Macrolide export ATP-binding/permease protein MacB</fullName>
        <ecNumber evidence="9">3.6.3.-</ecNumber>
    </submittedName>
</protein>
<evidence type="ECO:0000256" key="2">
    <source>
        <dbReference type="ARBA" id="ARBA00022475"/>
    </source>
</evidence>
<dbReference type="STRING" id="1267766.WYH_01578"/>
<keyword evidence="9" id="KW-0378">Hydrolase</keyword>
<keyword evidence="3 6" id="KW-0812">Transmembrane</keyword>
<feature type="transmembrane region" description="Helical" evidence="6">
    <location>
        <begin position="409"/>
        <end position="434"/>
    </location>
</feature>
<keyword evidence="10" id="KW-1185">Reference proteome</keyword>
<proteinExistence type="predicted"/>